<evidence type="ECO:0000256" key="4">
    <source>
        <dbReference type="ARBA" id="ARBA00023163"/>
    </source>
</evidence>
<evidence type="ECO:0000313" key="7">
    <source>
        <dbReference type="Proteomes" id="UP000580043"/>
    </source>
</evidence>
<dbReference type="RefSeq" id="WP_169147211.1">
    <property type="nucleotide sequence ID" value="NZ_JABBGA010000017.1"/>
</dbReference>
<keyword evidence="7" id="KW-1185">Reference proteome</keyword>
<dbReference type="PANTHER" id="PTHR30126">
    <property type="entry name" value="HTH-TYPE TRANSCRIPTIONAL REGULATOR"/>
    <property type="match status" value="1"/>
</dbReference>
<dbReference type="SUPFAM" id="SSF46785">
    <property type="entry name" value="Winged helix' DNA-binding domain"/>
    <property type="match status" value="1"/>
</dbReference>
<dbReference type="AlphaFoldDB" id="A0A848GB96"/>
<sequence>MTPHISLEQWRALIAVVEAGGYAQAAEALHKSQSAVTYAVQKIESQLGVKAFEIQGRKAVLTPTGRMLHRRALALVAEASDLEQAARKLSAGWEAEIGLAVEILFPPEVLVDCLARFGAEAPRTRVEVIESVMGGTGEALLTGQADLAVTPHVPPGFLGKPMLRMRLVAVAAASHPLHQAGRVLGEKDLRAHRHLMVRETGSSRTSRSLTIEVEQRWTFSSMATSIAAAVAGHGFAWYPEARIRRELEEGSLKVLPLGGMEVRFADMYLVLADPDLCGPGVSRLACMLEEAGTTIR</sequence>
<gene>
    <name evidence="6" type="ORF">HHL15_18110</name>
</gene>
<dbReference type="PROSITE" id="PS50931">
    <property type="entry name" value="HTH_LYSR"/>
    <property type="match status" value="1"/>
</dbReference>
<dbReference type="InterPro" id="IPR036388">
    <property type="entry name" value="WH-like_DNA-bd_sf"/>
</dbReference>
<dbReference type="InterPro" id="IPR036390">
    <property type="entry name" value="WH_DNA-bd_sf"/>
</dbReference>
<comment type="caution">
    <text evidence="6">The sequence shown here is derived from an EMBL/GenBank/DDBJ whole genome shotgun (WGS) entry which is preliminary data.</text>
</comment>
<dbReference type="Gene3D" id="3.40.190.290">
    <property type="match status" value="1"/>
</dbReference>
<dbReference type="Proteomes" id="UP000580043">
    <property type="component" value="Unassembled WGS sequence"/>
</dbReference>
<organism evidence="6 7">
    <name type="scientific">Zoogloea dura</name>
    <dbReference type="NCBI Taxonomy" id="2728840"/>
    <lineage>
        <taxon>Bacteria</taxon>
        <taxon>Pseudomonadati</taxon>
        <taxon>Pseudomonadota</taxon>
        <taxon>Betaproteobacteria</taxon>
        <taxon>Rhodocyclales</taxon>
        <taxon>Zoogloeaceae</taxon>
        <taxon>Zoogloea</taxon>
    </lineage>
</organism>
<protein>
    <submittedName>
        <fullName evidence="6">LysR family transcriptional regulator</fullName>
    </submittedName>
</protein>
<keyword evidence="4" id="KW-0804">Transcription</keyword>
<proteinExistence type="inferred from homology"/>
<evidence type="ECO:0000256" key="3">
    <source>
        <dbReference type="ARBA" id="ARBA00023125"/>
    </source>
</evidence>
<dbReference type="Gene3D" id="1.10.10.10">
    <property type="entry name" value="Winged helix-like DNA-binding domain superfamily/Winged helix DNA-binding domain"/>
    <property type="match status" value="1"/>
</dbReference>
<evidence type="ECO:0000256" key="2">
    <source>
        <dbReference type="ARBA" id="ARBA00023015"/>
    </source>
</evidence>
<reference evidence="6 7" key="1">
    <citation type="submission" date="2020-04" db="EMBL/GenBank/DDBJ databases">
        <title>Zoogloea sp. G-4-1-14 isolated from soil.</title>
        <authorList>
            <person name="Dahal R.H."/>
        </authorList>
    </citation>
    <scope>NUCLEOTIDE SEQUENCE [LARGE SCALE GENOMIC DNA]</scope>
    <source>
        <strain evidence="6 7">G-4-1-14</strain>
    </source>
</reference>
<dbReference type="Pfam" id="PF00126">
    <property type="entry name" value="HTH_1"/>
    <property type="match status" value="1"/>
</dbReference>
<accession>A0A848GB96</accession>
<keyword evidence="2" id="KW-0805">Transcription regulation</keyword>
<dbReference type="PANTHER" id="PTHR30126:SF88">
    <property type="entry name" value="TRANSCRIPTIONAL REGULATOR-RELATED"/>
    <property type="match status" value="1"/>
</dbReference>
<keyword evidence="3" id="KW-0238">DNA-binding</keyword>
<name>A0A848GB96_9RHOO</name>
<dbReference type="GO" id="GO:0000976">
    <property type="term" value="F:transcription cis-regulatory region binding"/>
    <property type="evidence" value="ECO:0007669"/>
    <property type="project" value="TreeGrafter"/>
</dbReference>
<comment type="similarity">
    <text evidence="1">Belongs to the LysR transcriptional regulatory family.</text>
</comment>
<dbReference type="InterPro" id="IPR005119">
    <property type="entry name" value="LysR_subst-bd"/>
</dbReference>
<dbReference type="Pfam" id="PF03466">
    <property type="entry name" value="LysR_substrate"/>
    <property type="match status" value="1"/>
</dbReference>
<dbReference type="InterPro" id="IPR000847">
    <property type="entry name" value="LysR_HTH_N"/>
</dbReference>
<evidence type="ECO:0000259" key="5">
    <source>
        <dbReference type="PROSITE" id="PS50931"/>
    </source>
</evidence>
<evidence type="ECO:0000256" key="1">
    <source>
        <dbReference type="ARBA" id="ARBA00009437"/>
    </source>
</evidence>
<feature type="domain" description="HTH lysR-type" evidence="5">
    <location>
        <begin position="5"/>
        <end position="62"/>
    </location>
</feature>
<dbReference type="SUPFAM" id="SSF53850">
    <property type="entry name" value="Periplasmic binding protein-like II"/>
    <property type="match status" value="1"/>
</dbReference>
<dbReference type="GO" id="GO:0003700">
    <property type="term" value="F:DNA-binding transcription factor activity"/>
    <property type="evidence" value="ECO:0007669"/>
    <property type="project" value="InterPro"/>
</dbReference>
<dbReference type="EMBL" id="JABBGA010000017">
    <property type="protein sequence ID" value="NML27673.1"/>
    <property type="molecule type" value="Genomic_DNA"/>
</dbReference>
<evidence type="ECO:0000313" key="6">
    <source>
        <dbReference type="EMBL" id="NML27673.1"/>
    </source>
</evidence>